<dbReference type="Proteomes" id="UP001139125">
    <property type="component" value="Unassembled WGS sequence"/>
</dbReference>
<evidence type="ECO:0000256" key="7">
    <source>
        <dbReference type="ARBA" id="ARBA00022840"/>
    </source>
</evidence>
<dbReference type="PANTHER" id="PTHR41523">
    <property type="entry name" value="TWO-COMPONENT SYSTEM SENSOR PROTEIN"/>
    <property type="match status" value="1"/>
</dbReference>
<dbReference type="Gene3D" id="3.30.450.40">
    <property type="match status" value="1"/>
</dbReference>
<evidence type="ECO:0000259" key="10">
    <source>
        <dbReference type="PROSITE" id="PS50112"/>
    </source>
</evidence>
<feature type="domain" description="PAS" evidence="10">
    <location>
        <begin position="36"/>
        <end position="83"/>
    </location>
</feature>
<evidence type="ECO:0000256" key="3">
    <source>
        <dbReference type="ARBA" id="ARBA00022553"/>
    </source>
</evidence>
<dbReference type="RefSeq" id="WP_255132396.1">
    <property type="nucleotide sequence ID" value="NZ_JANDBC010000001.1"/>
</dbReference>
<dbReference type="GO" id="GO:0004673">
    <property type="term" value="F:protein histidine kinase activity"/>
    <property type="evidence" value="ECO:0007669"/>
    <property type="project" value="UniProtKB-EC"/>
</dbReference>
<organism evidence="12 13">
    <name type="scientific">Gracilimonas sediminicola</name>
    <dbReference type="NCBI Taxonomy" id="2952158"/>
    <lineage>
        <taxon>Bacteria</taxon>
        <taxon>Pseudomonadati</taxon>
        <taxon>Balneolota</taxon>
        <taxon>Balneolia</taxon>
        <taxon>Balneolales</taxon>
        <taxon>Balneolaceae</taxon>
        <taxon>Gracilimonas</taxon>
    </lineage>
</organism>
<dbReference type="InterPro" id="IPR001610">
    <property type="entry name" value="PAC"/>
</dbReference>
<feature type="domain" description="PAS" evidence="10">
    <location>
        <begin position="445"/>
        <end position="515"/>
    </location>
</feature>
<keyword evidence="8" id="KW-0843">Virulence</keyword>
<proteinExistence type="predicted"/>
<evidence type="ECO:0000256" key="8">
    <source>
        <dbReference type="ARBA" id="ARBA00023026"/>
    </source>
</evidence>
<dbReference type="SUPFAM" id="SSF55785">
    <property type="entry name" value="PYP-like sensor domain (PAS domain)"/>
    <property type="match status" value="3"/>
</dbReference>
<dbReference type="SUPFAM" id="SSF55874">
    <property type="entry name" value="ATPase domain of HSP90 chaperone/DNA topoisomerase II/histidine kinase"/>
    <property type="match status" value="1"/>
</dbReference>
<dbReference type="CDD" id="cd00130">
    <property type="entry name" value="PAS"/>
    <property type="match status" value="3"/>
</dbReference>
<keyword evidence="13" id="KW-1185">Reference proteome</keyword>
<dbReference type="SUPFAM" id="SSF55781">
    <property type="entry name" value="GAF domain-like"/>
    <property type="match status" value="1"/>
</dbReference>
<evidence type="ECO:0000313" key="13">
    <source>
        <dbReference type="Proteomes" id="UP001139125"/>
    </source>
</evidence>
<protein>
    <recommendedName>
        <fullName evidence="2">histidine kinase</fullName>
        <ecNumber evidence="2">2.7.13.3</ecNumber>
    </recommendedName>
</protein>
<dbReference type="InterPro" id="IPR000700">
    <property type="entry name" value="PAS-assoc_C"/>
</dbReference>
<accession>A0A9X2RBJ2</accession>
<dbReference type="SMART" id="SM00091">
    <property type="entry name" value="PAS"/>
    <property type="match status" value="3"/>
</dbReference>
<gene>
    <name evidence="12" type="ORF">NM125_02155</name>
</gene>
<dbReference type="InterPro" id="IPR013767">
    <property type="entry name" value="PAS_fold"/>
</dbReference>
<dbReference type="InterPro" id="IPR003018">
    <property type="entry name" value="GAF"/>
</dbReference>
<evidence type="ECO:0000256" key="2">
    <source>
        <dbReference type="ARBA" id="ARBA00012438"/>
    </source>
</evidence>
<dbReference type="AlphaFoldDB" id="A0A9X2RBJ2"/>
<keyword evidence="6" id="KW-0418">Kinase</keyword>
<evidence type="ECO:0000259" key="9">
    <source>
        <dbReference type="PROSITE" id="PS50109"/>
    </source>
</evidence>
<dbReference type="InterPro" id="IPR013655">
    <property type="entry name" value="PAS_fold_3"/>
</dbReference>
<evidence type="ECO:0000256" key="1">
    <source>
        <dbReference type="ARBA" id="ARBA00000085"/>
    </source>
</evidence>
<evidence type="ECO:0000256" key="4">
    <source>
        <dbReference type="ARBA" id="ARBA00022679"/>
    </source>
</evidence>
<feature type="domain" description="PAC" evidence="11">
    <location>
        <begin position="86"/>
        <end position="138"/>
    </location>
</feature>
<evidence type="ECO:0000256" key="6">
    <source>
        <dbReference type="ARBA" id="ARBA00022777"/>
    </source>
</evidence>
<dbReference type="PROSITE" id="PS50109">
    <property type="entry name" value="HIS_KIN"/>
    <property type="match status" value="1"/>
</dbReference>
<dbReference type="Pfam" id="PF01590">
    <property type="entry name" value="GAF"/>
    <property type="match status" value="1"/>
</dbReference>
<reference evidence="12" key="1">
    <citation type="submission" date="2022-06" db="EMBL/GenBank/DDBJ databases">
        <title>Gracilimonas sp. CAU 1638 isolated from sea sediment.</title>
        <authorList>
            <person name="Kim W."/>
        </authorList>
    </citation>
    <scope>NUCLEOTIDE SEQUENCE</scope>
    <source>
        <strain evidence="12">CAU 1638</strain>
    </source>
</reference>
<sequence length="782" mass="89296">MKDNRKTLTSSEVEQLFEDGSIVVFKCKPSFAYPTTFVSKNVEKILGFTRDYFLTTPSAWANRIHPEDRKRVSDSFHNILEHGGAAINEYRFKRKDGRIVWLRDEIKLLYNESGEPSSILGTSFEITDRKISELEAQREIENELRNRLSFQNALSLCSNLLVDASEISVFDEVLKILQRTTGSDRVYFFTNETTPEGRLLVSQKFEACAEGVIPEIDNPELQNIPYKEFPFFYQRLKSNLIVNRPTEELPSPEKELMQAQKISSVLLLPVFQGDDWFGFIGFDSLGEVRSWEHYELLTLRTTVEIIGNFLKRISMKETLIQQRNFTQQILDSLPSILTVVDRKMNLLLWNKTGEKLTGYSADELKNMSAFDFVPKEDHKQFIGAMKEILAHNTAGQEVNVQHKRGMVSPYFWRGNIIEMDGKEAFLLVGLNISKQKEMERELIEEKRFADAIIDGLPGTFFMLDEKLNLVRANKNLAQDIGYSVEEILNQKILNYFSAHDEQQLGSSLKELFEQGKVSMETSPVSKDGNELSRNVNAVLFERGGETFIIGTGQDISDLKKREGELRASIHEKEVLLQEIHHRVKNNLAVISGLLELQVHEYSDPTFSRLIQESQMRIQTMAMIHEKLYQSESLSRIFIHEYIDDLIDQIRSSIKIGNAKISVSTEIEDVELNINQAIPFALALNEIISNSLEHAFKGKSQGKVTVKLEERDGVIYSTIKDDGVGFSTEEDLSTFNSLGMTLIKSLLSQIEAEWTMDGKGGVTYRIEFRKDMEKGSSSSLDII</sequence>
<keyword evidence="4" id="KW-0808">Transferase</keyword>
<dbReference type="InterPro" id="IPR000014">
    <property type="entry name" value="PAS"/>
</dbReference>
<keyword evidence="5" id="KW-0547">Nucleotide-binding</keyword>
<dbReference type="SMART" id="SM00086">
    <property type="entry name" value="PAC"/>
    <property type="match status" value="2"/>
</dbReference>
<evidence type="ECO:0000256" key="5">
    <source>
        <dbReference type="ARBA" id="ARBA00022741"/>
    </source>
</evidence>
<feature type="domain" description="PAS" evidence="10">
    <location>
        <begin position="322"/>
        <end position="392"/>
    </location>
</feature>
<dbReference type="NCBIfam" id="TIGR00229">
    <property type="entry name" value="sensory_box"/>
    <property type="match status" value="3"/>
</dbReference>
<dbReference type="InterPro" id="IPR036890">
    <property type="entry name" value="HATPase_C_sf"/>
</dbReference>
<keyword evidence="7" id="KW-0067">ATP-binding</keyword>
<dbReference type="Pfam" id="PF08447">
    <property type="entry name" value="PAS_3"/>
    <property type="match status" value="1"/>
</dbReference>
<dbReference type="GO" id="GO:0006355">
    <property type="term" value="P:regulation of DNA-templated transcription"/>
    <property type="evidence" value="ECO:0007669"/>
    <property type="project" value="InterPro"/>
</dbReference>
<dbReference type="Pfam" id="PF13426">
    <property type="entry name" value="PAS_9"/>
    <property type="match status" value="1"/>
</dbReference>
<dbReference type="Gene3D" id="3.30.450.20">
    <property type="entry name" value="PAS domain"/>
    <property type="match status" value="3"/>
</dbReference>
<feature type="domain" description="Histidine kinase" evidence="9">
    <location>
        <begin position="578"/>
        <end position="771"/>
    </location>
</feature>
<dbReference type="PROSITE" id="PS50113">
    <property type="entry name" value="PAC"/>
    <property type="match status" value="2"/>
</dbReference>
<evidence type="ECO:0000313" key="12">
    <source>
        <dbReference type="EMBL" id="MCP9290380.1"/>
    </source>
</evidence>
<dbReference type="InterPro" id="IPR035965">
    <property type="entry name" value="PAS-like_dom_sf"/>
</dbReference>
<dbReference type="Gene3D" id="3.30.565.10">
    <property type="entry name" value="Histidine kinase-like ATPase, C-terminal domain"/>
    <property type="match status" value="1"/>
</dbReference>
<dbReference type="InterPro" id="IPR005467">
    <property type="entry name" value="His_kinase_dom"/>
</dbReference>
<dbReference type="Pfam" id="PF13581">
    <property type="entry name" value="HATPase_c_2"/>
    <property type="match status" value="1"/>
</dbReference>
<dbReference type="Pfam" id="PF07568">
    <property type="entry name" value="HisKA_2"/>
    <property type="match status" value="1"/>
</dbReference>
<dbReference type="InterPro" id="IPR011495">
    <property type="entry name" value="Sig_transdc_His_kin_sub2_dim/P"/>
</dbReference>
<feature type="domain" description="PAC" evidence="11">
    <location>
        <begin position="517"/>
        <end position="567"/>
    </location>
</feature>
<comment type="catalytic activity">
    <reaction evidence="1">
        <text>ATP + protein L-histidine = ADP + protein N-phospho-L-histidine.</text>
        <dbReference type="EC" id="2.7.13.3"/>
    </reaction>
</comment>
<dbReference type="InterPro" id="IPR003594">
    <property type="entry name" value="HATPase_dom"/>
</dbReference>
<dbReference type="EMBL" id="JANDBC010000001">
    <property type="protein sequence ID" value="MCP9290380.1"/>
    <property type="molecule type" value="Genomic_DNA"/>
</dbReference>
<dbReference type="EC" id="2.7.13.3" evidence="2"/>
<dbReference type="GO" id="GO:0005524">
    <property type="term" value="F:ATP binding"/>
    <property type="evidence" value="ECO:0007669"/>
    <property type="project" value="UniProtKB-KW"/>
</dbReference>
<dbReference type="PANTHER" id="PTHR41523:SF8">
    <property type="entry name" value="ETHYLENE RESPONSE SENSOR PROTEIN"/>
    <property type="match status" value="1"/>
</dbReference>
<dbReference type="InterPro" id="IPR029016">
    <property type="entry name" value="GAF-like_dom_sf"/>
</dbReference>
<name>A0A9X2RBJ2_9BACT</name>
<dbReference type="Pfam" id="PF00989">
    <property type="entry name" value="PAS"/>
    <property type="match status" value="1"/>
</dbReference>
<dbReference type="PROSITE" id="PS50112">
    <property type="entry name" value="PAS"/>
    <property type="match status" value="3"/>
</dbReference>
<keyword evidence="3" id="KW-0597">Phosphoprotein</keyword>
<evidence type="ECO:0000259" key="11">
    <source>
        <dbReference type="PROSITE" id="PS50113"/>
    </source>
</evidence>
<comment type="caution">
    <text evidence="12">The sequence shown here is derived from an EMBL/GenBank/DDBJ whole genome shotgun (WGS) entry which is preliminary data.</text>
</comment>